<reference evidence="1 2" key="2">
    <citation type="journal article" date="2022" name="Mol. Ecol. Resour.">
        <title>The genomes of chicory, endive, great burdock and yacon provide insights into Asteraceae paleo-polyploidization history and plant inulin production.</title>
        <authorList>
            <person name="Fan W."/>
            <person name="Wang S."/>
            <person name="Wang H."/>
            <person name="Wang A."/>
            <person name="Jiang F."/>
            <person name="Liu H."/>
            <person name="Zhao H."/>
            <person name="Xu D."/>
            <person name="Zhang Y."/>
        </authorList>
    </citation>
    <scope>NUCLEOTIDE SEQUENCE [LARGE SCALE GENOMIC DNA]</scope>
    <source>
        <strain evidence="2">cv. Niubang</strain>
    </source>
</reference>
<proteinExistence type="predicted"/>
<organism evidence="1 2">
    <name type="scientific">Arctium lappa</name>
    <name type="common">Greater burdock</name>
    <name type="synonym">Lappa major</name>
    <dbReference type="NCBI Taxonomy" id="4217"/>
    <lineage>
        <taxon>Eukaryota</taxon>
        <taxon>Viridiplantae</taxon>
        <taxon>Streptophyta</taxon>
        <taxon>Embryophyta</taxon>
        <taxon>Tracheophyta</taxon>
        <taxon>Spermatophyta</taxon>
        <taxon>Magnoliopsida</taxon>
        <taxon>eudicotyledons</taxon>
        <taxon>Gunneridae</taxon>
        <taxon>Pentapetalae</taxon>
        <taxon>asterids</taxon>
        <taxon>campanulids</taxon>
        <taxon>Asterales</taxon>
        <taxon>Asteraceae</taxon>
        <taxon>Carduoideae</taxon>
        <taxon>Cardueae</taxon>
        <taxon>Arctiinae</taxon>
        <taxon>Arctium</taxon>
    </lineage>
</organism>
<comment type="caution">
    <text evidence="1">The sequence shown here is derived from an EMBL/GenBank/DDBJ whole genome shotgun (WGS) entry which is preliminary data.</text>
</comment>
<protein>
    <submittedName>
        <fullName evidence="1">Uncharacterized protein</fullName>
    </submittedName>
</protein>
<evidence type="ECO:0000313" key="1">
    <source>
        <dbReference type="EMBL" id="KAI3678614.1"/>
    </source>
</evidence>
<name>A0ACB8Y8F1_ARCLA</name>
<dbReference type="EMBL" id="CM042060">
    <property type="protein sequence ID" value="KAI3678614.1"/>
    <property type="molecule type" value="Genomic_DNA"/>
</dbReference>
<keyword evidence="2" id="KW-1185">Reference proteome</keyword>
<accession>A0ACB8Y8F1</accession>
<dbReference type="Proteomes" id="UP001055879">
    <property type="component" value="Linkage Group LG14"/>
</dbReference>
<gene>
    <name evidence="1" type="ORF">L6452_37913</name>
</gene>
<sequence>MDVGLSNASPMVDDGLVSPGRGSLQRDASSRPVERRVIRSGQVNYNDLIESKRDYGMDRVANTISIAYGVTEQ</sequence>
<reference evidence="2" key="1">
    <citation type="journal article" date="2022" name="Mol. Ecol. Resour.">
        <title>The genomes of chicory, endive, great burdock and yacon provide insights into Asteraceae palaeo-polyploidization history and plant inulin production.</title>
        <authorList>
            <person name="Fan W."/>
            <person name="Wang S."/>
            <person name="Wang H."/>
            <person name="Wang A."/>
            <person name="Jiang F."/>
            <person name="Liu H."/>
            <person name="Zhao H."/>
            <person name="Xu D."/>
            <person name="Zhang Y."/>
        </authorList>
    </citation>
    <scope>NUCLEOTIDE SEQUENCE [LARGE SCALE GENOMIC DNA]</scope>
    <source>
        <strain evidence="2">cv. Niubang</strain>
    </source>
</reference>
<evidence type="ECO:0000313" key="2">
    <source>
        <dbReference type="Proteomes" id="UP001055879"/>
    </source>
</evidence>